<dbReference type="Gramene" id="Manes.14G155500.3.v8.1">
    <property type="protein sequence ID" value="Manes.14G155500.3.v8.1.CDS"/>
    <property type="gene ID" value="Manes.14G155500.v8.1"/>
</dbReference>
<evidence type="ECO:0000313" key="6">
    <source>
        <dbReference type="Proteomes" id="UP000091857"/>
    </source>
</evidence>
<evidence type="ECO:0000259" key="4">
    <source>
        <dbReference type="PROSITE" id="PS50015"/>
    </source>
</evidence>
<keyword evidence="1" id="KW-1015">Disulfide bond</keyword>
<dbReference type="Gramene" id="Manes.14G155500.2.v8.1">
    <property type="protein sequence ID" value="Manes.14G155500.2.v8.1.CDS"/>
    <property type="gene ID" value="Manes.14G155500.v8.1"/>
</dbReference>
<feature type="compositionally biased region" description="Basic and acidic residues" evidence="2">
    <location>
        <begin position="247"/>
        <end position="258"/>
    </location>
</feature>
<accession>A0A251JDD2</accession>
<feature type="signal peptide" evidence="3">
    <location>
        <begin position="1"/>
        <end position="26"/>
    </location>
</feature>
<dbReference type="PANTHER" id="PTHR36058">
    <property type="entry name" value="NUCLEOPHOSMIN"/>
    <property type="match status" value="1"/>
</dbReference>
<feature type="chain" id="PRO_5011914118" description="Saposin B-type domain-containing protein" evidence="3">
    <location>
        <begin position="27"/>
        <end position="307"/>
    </location>
</feature>
<keyword evidence="6" id="KW-1185">Reference proteome</keyword>
<dbReference type="EMBL" id="CM004400">
    <property type="protein sequence ID" value="OAY31962.1"/>
    <property type="molecule type" value="Genomic_DNA"/>
</dbReference>
<keyword evidence="3" id="KW-0732">Signal</keyword>
<gene>
    <name evidence="5" type="ORF">MANES_14G155500</name>
</gene>
<feature type="domain" description="Saposin B-type" evidence="4">
    <location>
        <begin position="40"/>
        <end position="168"/>
    </location>
</feature>
<evidence type="ECO:0000256" key="1">
    <source>
        <dbReference type="ARBA" id="ARBA00023157"/>
    </source>
</evidence>
<dbReference type="PANTHER" id="PTHR36058:SF1">
    <property type="entry name" value="NUCLEOPHOSMIN"/>
    <property type="match status" value="1"/>
</dbReference>
<dbReference type="EMBL" id="CM004400">
    <property type="protein sequence ID" value="OAY31963.1"/>
    <property type="molecule type" value="Genomic_DNA"/>
</dbReference>
<feature type="region of interest" description="Disordered" evidence="2">
    <location>
        <begin position="221"/>
        <end position="258"/>
    </location>
</feature>
<dbReference type="OMA" id="IMKSMEG"/>
<dbReference type="EMBL" id="CM004400">
    <property type="protein sequence ID" value="OAY31961.1"/>
    <property type="molecule type" value="Genomic_DNA"/>
</dbReference>
<sequence length="307" mass="35173">MANIKQILVVLVTLLVASTCVPVSLCAKKPVFSARKEDIPYIKCQVCEKVAKELYQLVEKKKAQFLPKKISEYQIIEMAENMCHLKKEEADWIMKIDIVEQGDKLELVEQEAEGQCNSECKTIERTCQEVLGNSDTDIAEYIFSFKPSIDSVVNYLCKDLTNACRKKPPPVPKDRIPGEPFVPKPSKEVEMEKILRSMEGMPGAPNMQMYSREDLMNMKNFGNEKADDDEDEDEDDETNFPSKLAKVLREKESKKDDWKEKIAEGIKTASETLKSHVNSVSNRMRHWWKGIKASWTNKNSETVKLEL</sequence>
<proteinExistence type="predicted"/>
<evidence type="ECO:0000313" key="5">
    <source>
        <dbReference type="EMBL" id="OAY31961.1"/>
    </source>
</evidence>
<dbReference type="AlphaFoldDB" id="A0A251JDD2"/>
<dbReference type="OrthoDB" id="202851at2759"/>
<evidence type="ECO:0000256" key="3">
    <source>
        <dbReference type="SAM" id="SignalP"/>
    </source>
</evidence>
<reference evidence="5 6" key="1">
    <citation type="submission" date="2016-02" db="EMBL/GenBank/DDBJ databases">
        <title>WGS assembly of Manihot esculenta.</title>
        <authorList>
            <person name="Bredeson J.V."/>
            <person name="Prochnik S.E."/>
            <person name="Lyons J.B."/>
            <person name="Schmutz J."/>
            <person name="Grimwood J."/>
            <person name="Vrebalov J."/>
            <person name="Bart R.S."/>
            <person name="Amuge T."/>
            <person name="Ferguson M.E."/>
            <person name="Green R."/>
            <person name="Putnam N."/>
            <person name="Stites J."/>
            <person name="Rounsley S."/>
            <person name="Rokhsar D.S."/>
        </authorList>
    </citation>
    <scope>NUCLEOTIDE SEQUENCE [LARGE SCALE GENOMIC DNA]</scope>
    <source>
        <strain evidence="6">cv. AM560-2</strain>
        <tissue evidence="5">Leaf</tissue>
    </source>
</reference>
<dbReference type="PROSITE" id="PS50015">
    <property type="entry name" value="SAP_B"/>
    <property type="match status" value="1"/>
</dbReference>
<dbReference type="InterPro" id="IPR008139">
    <property type="entry name" value="SaposinB_dom"/>
</dbReference>
<protein>
    <recommendedName>
        <fullName evidence="4">Saposin B-type domain-containing protein</fullName>
    </recommendedName>
</protein>
<organism evidence="5 6">
    <name type="scientific">Manihot esculenta</name>
    <name type="common">Cassava</name>
    <name type="synonym">Jatropha manihot</name>
    <dbReference type="NCBI Taxonomy" id="3983"/>
    <lineage>
        <taxon>Eukaryota</taxon>
        <taxon>Viridiplantae</taxon>
        <taxon>Streptophyta</taxon>
        <taxon>Embryophyta</taxon>
        <taxon>Tracheophyta</taxon>
        <taxon>Spermatophyta</taxon>
        <taxon>Magnoliopsida</taxon>
        <taxon>eudicotyledons</taxon>
        <taxon>Gunneridae</taxon>
        <taxon>Pentapetalae</taxon>
        <taxon>rosids</taxon>
        <taxon>fabids</taxon>
        <taxon>Malpighiales</taxon>
        <taxon>Euphorbiaceae</taxon>
        <taxon>Crotonoideae</taxon>
        <taxon>Manihoteae</taxon>
        <taxon>Manihot</taxon>
    </lineage>
</organism>
<feature type="compositionally biased region" description="Acidic residues" evidence="2">
    <location>
        <begin position="226"/>
        <end position="238"/>
    </location>
</feature>
<dbReference type="Proteomes" id="UP000091857">
    <property type="component" value="Chromosome 14"/>
</dbReference>
<evidence type="ECO:0000256" key="2">
    <source>
        <dbReference type="SAM" id="MobiDB-lite"/>
    </source>
</evidence>
<name>A0A251JDD2_MANES</name>